<dbReference type="GO" id="GO:0005829">
    <property type="term" value="C:cytosol"/>
    <property type="evidence" value="ECO:0007669"/>
    <property type="project" value="TreeGrafter"/>
</dbReference>
<proteinExistence type="predicted"/>
<keyword evidence="3" id="KW-0804">Transcription</keyword>
<sequence>MVKNMDSLDVKIISALQRDGRMTMAELSEEVGLSPTPCARRVANLEKAGVIVGYGARVDQSKLGLPVTIFVAVELERQSRDALLKFEAAVRQFDQVMECYLMTGTRDILLRVVAASLSDFDDFLEKRLMCVPGIRNTRSSFTLRTMVQRSALPGRRGGTNP</sequence>
<reference evidence="5 6" key="1">
    <citation type="submission" date="2015-12" db="EMBL/GenBank/DDBJ databases">
        <title>Genome sequence of the marine Rhodobacteraceae strain O3.65, Candidatus Tritonibacter horizontis.</title>
        <authorList>
            <person name="Poehlein A."/>
            <person name="Giebel H.A."/>
            <person name="Voget S."/>
            <person name="Brinkhoff T."/>
        </authorList>
    </citation>
    <scope>NUCLEOTIDE SEQUENCE [LARGE SCALE GENOMIC DNA]</scope>
    <source>
        <strain evidence="5 6">O3.65</strain>
    </source>
</reference>
<dbReference type="PROSITE" id="PS50956">
    <property type="entry name" value="HTH_ASNC_2"/>
    <property type="match status" value="1"/>
</dbReference>
<evidence type="ECO:0000256" key="1">
    <source>
        <dbReference type="ARBA" id="ARBA00023015"/>
    </source>
</evidence>
<name>A0A132BV55_9RHOB</name>
<dbReference type="SMART" id="SM00344">
    <property type="entry name" value="HTH_ASNC"/>
    <property type="match status" value="1"/>
</dbReference>
<dbReference type="InterPro" id="IPR019888">
    <property type="entry name" value="Tscrpt_reg_AsnC-like"/>
</dbReference>
<dbReference type="Gene3D" id="1.10.10.10">
    <property type="entry name" value="Winged helix-like DNA-binding domain superfamily/Winged helix DNA-binding domain"/>
    <property type="match status" value="1"/>
</dbReference>
<keyword evidence="6" id="KW-1185">Reference proteome</keyword>
<dbReference type="InterPro" id="IPR036390">
    <property type="entry name" value="WH_DNA-bd_sf"/>
</dbReference>
<evidence type="ECO:0000259" key="4">
    <source>
        <dbReference type="PROSITE" id="PS50956"/>
    </source>
</evidence>
<dbReference type="Pfam" id="PF13412">
    <property type="entry name" value="HTH_24"/>
    <property type="match status" value="1"/>
</dbReference>
<protein>
    <submittedName>
        <fullName evidence="5">Leucine-responsive regulatory protein</fullName>
    </submittedName>
</protein>
<evidence type="ECO:0000313" key="5">
    <source>
        <dbReference type="EMBL" id="KUP92261.1"/>
    </source>
</evidence>
<evidence type="ECO:0000256" key="2">
    <source>
        <dbReference type="ARBA" id="ARBA00023125"/>
    </source>
</evidence>
<dbReference type="GO" id="GO:0043565">
    <property type="term" value="F:sequence-specific DNA binding"/>
    <property type="evidence" value="ECO:0007669"/>
    <property type="project" value="InterPro"/>
</dbReference>
<dbReference type="CDD" id="cd00090">
    <property type="entry name" value="HTH_ARSR"/>
    <property type="match status" value="1"/>
</dbReference>
<evidence type="ECO:0000313" key="6">
    <source>
        <dbReference type="Proteomes" id="UP000068382"/>
    </source>
</evidence>
<dbReference type="PANTHER" id="PTHR30154:SF34">
    <property type="entry name" value="TRANSCRIPTIONAL REGULATOR AZLB"/>
    <property type="match status" value="1"/>
</dbReference>
<gene>
    <name evidence="5" type="primary">lrp_10</name>
    <name evidence="5" type="ORF">TRIHO_28990</name>
</gene>
<organism evidence="5 6">
    <name type="scientific">Tritonibacter horizontis</name>
    <dbReference type="NCBI Taxonomy" id="1768241"/>
    <lineage>
        <taxon>Bacteria</taxon>
        <taxon>Pseudomonadati</taxon>
        <taxon>Pseudomonadota</taxon>
        <taxon>Alphaproteobacteria</taxon>
        <taxon>Rhodobacterales</taxon>
        <taxon>Paracoccaceae</taxon>
        <taxon>Tritonibacter</taxon>
    </lineage>
</organism>
<dbReference type="SUPFAM" id="SSF54909">
    <property type="entry name" value="Dimeric alpha+beta barrel"/>
    <property type="match status" value="1"/>
</dbReference>
<dbReference type="InterPro" id="IPR011991">
    <property type="entry name" value="ArsR-like_HTH"/>
</dbReference>
<dbReference type="PATRIC" id="fig|1768241.3.peg.3036"/>
<dbReference type="AlphaFoldDB" id="A0A132BV55"/>
<evidence type="ECO:0000256" key="3">
    <source>
        <dbReference type="ARBA" id="ARBA00023163"/>
    </source>
</evidence>
<dbReference type="SUPFAM" id="SSF46785">
    <property type="entry name" value="Winged helix' DNA-binding domain"/>
    <property type="match status" value="1"/>
</dbReference>
<dbReference type="InterPro" id="IPR019885">
    <property type="entry name" value="Tscrpt_reg_HTH_AsnC-type_CS"/>
</dbReference>
<dbReference type="PANTHER" id="PTHR30154">
    <property type="entry name" value="LEUCINE-RESPONSIVE REGULATORY PROTEIN"/>
    <property type="match status" value="1"/>
</dbReference>
<dbReference type="InterPro" id="IPR011008">
    <property type="entry name" value="Dimeric_a/b-barrel"/>
</dbReference>
<dbReference type="Gene3D" id="3.30.70.920">
    <property type="match status" value="1"/>
</dbReference>
<comment type="caution">
    <text evidence="5">The sequence shown here is derived from an EMBL/GenBank/DDBJ whole genome shotgun (WGS) entry which is preliminary data.</text>
</comment>
<dbReference type="Proteomes" id="UP000068382">
    <property type="component" value="Unassembled WGS sequence"/>
</dbReference>
<keyword evidence="2" id="KW-0238">DNA-binding</keyword>
<dbReference type="EMBL" id="LPUY01000077">
    <property type="protein sequence ID" value="KUP92261.1"/>
    <property type="molecule type" value="Genomic_DNA"/>
</dbReference>
<dbReference type="GO" id="GO:0006355">
    <property type="term" value="P:regulation of DNA-templated transcription"/>
    <property type="evidence" value="ECO:0007669"/>
    <property type="project" value="UniProtKB-ARBA"/>
</dbReference>
<accession>A0A132BV55</accession>
<dbReference type="InterPro" id="IPR036388">
    <property type="entry name" value="WH-like_DNA-bd_sf"/>
</dbReference>
<dbReference type="Pfam" id="PF01037">
    <property type="entry name" value="AsnC_trans_reg"/>
    <property type="match status" value="1"/>
</dbReference>
<dbReference type="InterPro" id="IPR019887">
    <property type="entry name" value="Tscrpt_reg_AsnC/Lrp_C"/>
</dbReference>
<dbReference type="PROSITE" id="PS00519">
    <property type="entry name" value="HTH_ASNC_1"/>
    <property type="match status" value="1"/>
</dbReference>
<dbReference type="InterPro" id="IPR000485">
    <property type="entry name" value="AsnC-type_HTH_dom"/>
</dbReference>
<feature type="domain" description="HTH asnC-type" evidence="4">
    <location>
        <begin position="5"/>
        <end position="66"/>
    </location>
</feature>
<dbReference type="PRINTS" id="PR00033">
    <property type="entry name" value="HTHASNC"/>
</dbReference>
<dbReference type="GO" id="GO:0043200">
    <property type="term" value="P:response to amino acid"/>
    <property type="evidence" value="ECO:0007669"/>
    <property type="project" value="TreeGrafter"/>
</dbReference>
<keyword evidence="1" id="KW-0805">Transcription regulation</keyword>